<evidence type="ECO:0000256" key="1">
    <source>
        <dbReference type="ARBA" id="ARBA00004651"/>
    </source>
</evidence>
<dbReference type="GeneID" id="102838759"/>
<proteinExistence type="predicted"/>
<dbReference type="PRINTS" id="PR01068">
    <property type="entry name" value="P2Y6PRNOCPTR"/>
</dbReference>
<keyword evidence="7" id="KW-1015">Disulfide bond</keyword>
<dbReference type="PANTHER" id="PTHR24231">
    <property type="entry name" value="PURINOCEPTOR-RELATED G-PROTEIN COUPLED RECEPTOR"/>
    <property type="match status" value="1"/>
</dbReference>
<evidence type="ECO:0000259" key="14">
    <source>
        <dbReference type="PROSITE" id="PS50262"/>
    </source>
</evidence>
<dbReference type="GO" id="GO:0001621">
    <property type="term" value="F:G protein-coupled ADP receptor activity"/>
    <property type="evidence" value="ECO:0007669"/>
    <property type="project" value="TreeGrafter"/>
</dbReference>
<dbReference type="GO" id="GO:0045029">
    <property type="term" value="F:G protein-coupled UDP receptor activity"/>
    <property type="evidence" value="ECO:0007669"/>
    <property type="project" value="TreeGrafter"/>
</dbReference>
<dbReference type="CTD" id="5031"/>
<protein>
    <recommendedName>
        <fullName evidence="11">P2Y purinoceptor 6</fullName>
    </recommendedName>
</protein>
<sequence>MELDNSTGQYLGSVPTTCIYHENFKQLLLPPIYSVVLVAGLPLNACVIIQICMSRRALTRTAVYTLNLALADLLYACSLPLLIYNYAQGDYWPFGDFACRLVRFLFYANLHGSILFLTCISFQRYLGICHPLAIWHKRGGRRAAWLVCGAVWLAVTAQCLPTAVFAMTGIQRNRTVCYDLSPPSLATRYMPYGMALTIIGFLLPFTALLACYYSLARHLCRQDGPEGPVAQERRGKAARMAMVVAAIFAISFLPFHITKTAYLAVRSTPGVPCSMLETFAAAYKGTRPFASVNSMLDPILFYFTQKKFRRRPQELLQKLTAKWQGRITEPMEAGHIGPGQPSSPQLCPMQQKTHQPQTIMSTIVFNAAEASPAPNHSEKESVVSSAGHKVRSPTDPKISPVTIS</sequence>
<accession>A0A9B0WX99</accession>
<keyword evidence="4 13" id="KW-1133">Transmembrane helix</keyword>
<evidence type="ECO:0000256" key="5">
    <source>
        <dbReference type="ARBA" id="ARBA00023040"/>
    </source>
</evidence>
<feature type="transmembrane region" description="Helical" evidence="13">
    <location>
        <begin position="104"/>
        <end position="122"/>
    </location>
</feature>
<keyword evidence="2" id="KW-1003">Cell membrane</keyword>
<feature type="domain" description="G-protein coupled receptors family 1 profile" evidence="14">
    <location>
        <begin position="43"/>
        <end position="301"/>
    </location>
</feature>
<evidence type="ECO:0000256" key="12">
    <source>
        <dbReference type="SAM" id="MobiDB-lite"/>
    </source>
</evidence>
<dbReference type="InterPro" id="IPR001973">
    <property type="entry name" value="P2Y6_rcpt"/>
</dbReference>
<evidence type="ECO:0000256" key="11">
    <source>
        <dbReference type="ARBA" id="ARBA00074752"/>
    </source>
</evidence>
<dbReference type="InterPro" id="IPR000276">
    <property type="entry name" value="GPCR_Rhodpsn"/>
</dbReference>
<evidence type="ECO:0000256" key="13">
    <source>
        <dbReference type="SAM" id="Phobius"/>
    </source>
</evidence>
<keyword evidence="9" id="KW-0325">Glycoprotein</keyword>
<evidence type="ECO:0000256" key="3">
    <source>
        <dbReference type="ARBA" id="ARBA00022692"/>
    </source>
</evidence>
<name>A0A9B0WX99_CHRAS</name>
<feature type="transmembrane region" description="Helical" evidence="13">
    <location>
        <begin position="64"/>
        <end position="84"/>
    </location>
</feature>
<evidence type="ECO:0000256" key="4">
    <source>
        <dbReference type="ARBA" id="ARBA00022989"/>
    </source>
</evidence>
<keyword evidence="8" id="KW-0675">Receptor</keyword>
<dbReference type="InterPro" id="IPR017452">
    <property type="entry name" value="GPCR_Rhodpsn_7TM"/>
</dbReference>
<dbReference type="PRINTS" id="PR01157">
    <property type="entry name" value="P2YPURNOCPTR"/>
</dbReference>
<feature type="region of interest" description="Disordered" evidence="12">
    <location>
        <begin position="366"/>
        <end position="404"/>
    </location>
</feature>
<dbReference type="RefSeq" id="XP_006870450.1">
    <property type="nucleotide sequence ID" value="XM_006870388.1"/>
</dbReference>
<evidence type="ECO:0000313" key="16">
    <source>
        <dbReference type="RefSeq" id="XP_006870450.1"/>
    </source>
</evidence>
<dbReference type="GO" id="GO:0005886">
    <property type="term" value="C:plasma membrane"/>
    <property type="evidence" value="ECO:0007669"/>
    <property type="project" value="UniProtKB-SubCell"/>
</dbReference>
<keyword evidence="5" id="KW-0297">G-protein coupled receptor</keyword>
<keyword evidence="6 13" id="KW-0472">Membrane</keyword>
<reference evidence="16" key="1">
    <citation type="submission" date="2025-08" db="UniProtKB">
        <authorList>
            <consortium name="RefSeq"/>
        </authorList>
    </citation>
    <scope>IDENTIFICATION</scope>
    <source>
        <tissue evidence="16">Spleen</tissue>
    </source>
</reference>
<keyword evidence="3 13" id="KW-0812">Transmembrane</keyword>
<dbReference type="PROSITE" id="PS50262">
    <property type="entry name" value="G_PROTEIN_RECEP_F1_2"/>
    <property type="match status" value="1"/>
</dbReference>
<evidence type="ECO:0000256" key="7">
    <source>
        <dbReference type="ARBA" id="ARBA00023157"/>
    </source>
</evidence>
<dbReference type="Gene3D" id="1.20.1070.10">
    <property type="entry name" value="Rhodopsin 7-helix transmembrane proteins"/>
    <property type="match status" value="1"/>
</dbReference>
<dbReference type="FunFam" id="1.20.1070.10:FF:000209">
    <property type="entry name" value="p2Y purinoceptor 6"/>
    <property type="match status" value="1"/>
</dbReference>
<organism evidence="15 16">
    <name type="scientific">Chrysochloris asiatica</name>
    <name type="common">Cape golden mole</name>
    <dbReference type="NCBI Taxonomy" id="185453"/>
    <lineage>
        <taxon>Eukaryota</taxon>
        <taxon>Metazoa</taxon>
        <taxon>Chordata</taxon>
        <taxon>Craniata</taxon>
        <taxon>Vertebrata</taxon>
        <taxon>Euteleostomi</taxon>
        <taxon>Mammalia</taxon>
        <taxon>Eutheria</taxon>
        <taxon>Afrotheria</taxon>
        <taxon>Chrysochloridae</taxon>
        <taxon>Chrysochlorinae</taxon>
        <taxon>Chrysochloris</taxon>
    </lineage>
</organism>
<dbReference type="CDD" id="cd15379">
    <property type="entry name" value="7tmA_P2Y6"/>
    <property type="match status" value="1"/>
</dbReference>
<evidence type="ECO:0000256" key="6">
    <source>
        <dbReference type="ARBA" id="ARBA00023136"/>
    </source>
</evidence>
<dbReference type="PRINTS" id="PR00237">
    <property type="entry name" value="GPCRRHODOPSN"/>
</dbReference>
<feature type="transmembrane region" description="Helical" evidence="13">
    <location>
        <begin position="237"/>
        <end position="257"/>
    </location>
</feature>
<evidence type="ECO:0000313" key="15">
    <source>
        <dbReference type="Proteomes" id="UP000504623"/>
    </source>
</evidence>
<feature type="transmembrane region" description="Helical" evidence="13">
    <location>
        <begin position="190"/>
        <end position="216"/>
    </location>
</feature>
<evidence type="ECO:0000256" key="8">
    <source>
        <dbReference type="ARBA" id="ARBA00023170"/>
    </source>
</evidence>
<dbReference type="GO" id="GO:0045030">
    <property type="term" value="F:G protein-coupled UTP receptor activity"/>
    <property type="evidence" value="ECO:0007669"/>
    <property type="project" value="TreeGrafter"/>
</dbReference>
<dbReference type="Proteomes" id="UP000504623">
    <property type="component" value="Unplaced"/>
</dbReference>
<feature type="transmembrane region" description="Helical" evidence="13">
    <location>
        <begin position="32"/>
        <end position="52"/>
    </location>
</feature>
<dbReference type="SUPFAM" id="SSF81321">
    <property type="entry name" value="Family A G protein-coupled receptor-like"/>
    <property type="match status" value="1"/>
</dbReference>
<dbReference type="Pfam" id="PF00001">
    <property type="entry name" value="7tm_1"/>
    <property type="match status" value="1"/>
</dbReference>
<gene>
    <name evidence="16" type="primary">P2RY6</name>
</gene>
<keyword evidence="10" id="KW-0807">Transducer</keyword>
<keyword evidence="15" id="KW-1185">Reference proteome</keyword>
<dbReference type="GO" id="GO:1905835">
    <property type="term" value="P:cellular response to pyrimidine ribonucleotide"/>
    <property type="evidence" value="ECO:0007669"/>
    <property type="project" value="TreeGrafter"/>
</dbReference>
<dbReference type="OrthoDB" id="9881476at2759"/>
<dbReference type="PANTHER" id="PTHR24231:SF16">
    <property type="entry name" value="P2Y PURINOCEPTOR 6"/>
    <property type="match status" value="1"/>
</dbReference>
<feature type="transmembrane region" description="Helical" evidence="13">
    <location>
        <begin position="143"/>
        <end position="170"/>
    </location>
</feature>
<evidence type="ECO:0000256" key="2">
    <source>
        <dbReference type="ARBA" id="ARBA00022475"/>
    </source>
</evidence>
<evidence type="ECO:0000256" key="10">
    <source>
        <dbReference type="ARBA" id="ARBA00023224"/>
    </source>
</evidence>
<comment type="subcellular location">
    <subcellularLocation>
        <location evidence="1">Cell membrane</location>
        <topology evidence="1">Multi-pass membrane protein</topology>
    </subcellularLocation>
</comment>
<evidence type="ECO:0000256" key="9">
    <source>
        <dbReference type="ARBA" id="ARBA00023180"/>
    </source>
</evidence>
<dbReference type="AlphaFoldDB" id="A0A9B0WX99"/>